<evidence type="ECO:0000256" key="5">
    <source>
        <dbReference type="ARBA" id="ARBA00023136"/>
    </source>
</evidence>
<dbReference type="RefSeq" id="WP_267849064.1">
    <property type="nucleotide sequence ID" value="NZ_JAPMXC010000010.1"/>
</dbReference>
<sequence>MADEADKAHQPAPGPTNTARPVAARVTLASNGSPQGERGAPGGWEDPLEEQTIPLTRADAERLFGPDVSRPSRVTPMRVVAGQVVLTFFAALICALLSQQWRLAALSALIGGMICWVPSGGFALYLGRNSRGRKGRDSVGAWMMAEGIKLGVTIALFIAIAVYFRDVRWLPLLVTYVLALKVYWLALAWR</sequence>
<feature type="transmembrane region" description="Helical" evidence="7">
    <location>
        <begin position="139"/>
        <end position="163"/>
    </location>
</feature>
<evidence type="ECO:0000256" key="4">
    <source>
        <dbReference type="ARBA" id="ARBA00022989"/>
    </source>
</evidence>
<dbReference type="Proteomes" id="UP001082899">
    <property type="component" value="Unassembled WGS sequence"/>
</dbReference>
<proteinExistence type="predicted"/>
<name>A0ABT3ZTB0_9BURK</name>
<gene>
    <name evidence="8" type="ORF">OVY01_18630</name>
</gene>
<feature type="transmembrane region" description="Helical" evidence="7">
    <location>
        <begin position="104"/>
        <end position="127"/>
    </location>
</feature>
<reference evidence="8" key="1">
    <citation type="submission" date="2022-11" db="EMBL/GenBank/DDBJ databases">
        <title>Robbsia betulipollinis sp. nov., isolated from pollen of birch (Betula pendula).</title>
        <authorList>
            <person name="Shi H."/>
            <person name="Ambika Manirajan B."/>
            <person name="Ratering S."/>
            <person name="Geissler-Plaum R."/>
            <person name="Schnell S."/>
        </authorList>
    </citation>
    <scope>NUCLEOTIDE SEQUENCE</scope>
    <source>
        <strain evidence="8">Bb-Pol-6</strain>
    </source>
</reference>
<comment type="caution">
    <text evidence="8">The sequence shown here is derived from an EMBL/GenBank/DDBJ whole genome shotgun (WGS) entry which is preliminary data.</text>
</comment>
<organism evidence="8 9">
    <name type="scientific">Robbsia betulipollinis</name>
    <dbReference type="NCBI Taxonomy" id="2981849"/>
    <lineage>
        <taxon>Bacteria</taxon>
        <taxon>Pseudomonadati</taxon>
        <taxon>Pseudomonadota</taxon>
        <taxon>Betaproteobacteria</taxon>
        <taxon>Burkholderiales</taxon>
        <taxon>Burkholderiaceae</taxon>
        <taxon>Robbsia</taxon>
    </lineage>
</organism>
<keyword evidence="2" id="KW-1003">Cell membrane</keyword>
<evidence type="ECO:0000256" key="2">
    <source>
        <dbReference type="ARBA" id="ARBA00022475"/>
    </source>
</evidence>
<accession>A0ABT3ZTB0</accession>
<evidence type="ECO:0000313" key="9">
    <source>
        <dbReference type="Proteomes" id="UP001082899"/>
    </source>
</evidence>
<dbReference type="EMBL" id="JAPMXC010000010">
    <property type="protein sequence ID" value="MCY0389165.1"/>
    <property type="molecule type" value="Genomic_DNA"/>
</dbReference>
<keyword evidence="9" id="KW-1185">Reference proteome</keyword>
<protein>
    <submittedName>
        <fullName evidence="8">ATP synthase subunit I</fullName>
    </submittedName>
</protein>
<evidence type="ECO:0000313" key="8">
    <source>
        <dbReference type="EMBL" id="MCY0389165.1"/>
    </source>
</evidence>
<evidence type="ECO:0000256" key="1">
    <source>
        <dbReference type="ARBA" id="ARBA00004651"/>
    </source>
</evidence>
<evidence type="ECO:0000256" key="3">
    <source>
        <dbReference type="ARBA" id="ARBA00022692"/>
    </source>
</evidence>
<evidence type="ECO:0000256" key="7">
    <source>
        <dbReference type="SAM" id="Phobius"/>
    </source>
</evidence>
<feature type="transmembrane region" description="Helical" evidence="7">
    <location>
        <begin position="79"/>
        <end position="98"/>
    </location>
</feature>
<dbReference type="Pfam" id="PF03899">
    <property type="entry name" value="ATP-synt_I"/>
    <property type="match status" value="1"/>
</dbReference>
<feature type="transmembrane region" description="Helical" evidence="7">
    <location>
        <begin position="169"/>
        <end position="189"/>
    </location>
</feature>
<evidence type="ECO:0000256" key="6">
    <source>
        <dbReference type="SAM" id="MobiDB-lite"/>
    </source>
</evidence>
<keyword evidence="4 7" id="KW-1133">Transmembrane helix</keyword>
<keyword evidence="5 7" id="KW-0472">Membrane</keyword>
<dbReference type="InterPro" id="IPR005598">
    <property type="entry name" value="ATP_synth_I"/>
</dbReference>
<keyword evidence="3 7" id="KW-0812">Transmembrane</keyword>
<comment type="subcellular location">
    <subcellularLocation>
        <location evidence="1">Cell membrane</location>
        <topology evidence="1">Multi-pass membrane protein</topology>
    </subcellularLocation>
</comment>
<feature type="region of interest" description="Disordered" evidence="6">
    <location>
        <begin position="1"/>
        <end position="48"/>
    </location>
</feature>